<dbReference type="SUPFAM" id="SSF47954">
    <property type="entry name" value="Cyclin-like"/>
    <property type="match status" value="1"/>
</dbReference>
<keyword evidence="3" id="KW-1185">Reference proteome</keyword>
<evidence type="ECO:0000313" key="2">
    <source>
        <dbReference type="EMBL" id="KAG8498750.1"/>
    </source>
</evidence>
<evidence type="ECO:0000313" key="3">
    <source>
        <dbReference type="Proteomes" id="UP000701853"/>
    </source>
</evidence>
<reference evidence="2 3" key="1">
    <citation type="journal article" date="2021" name="bioRxiv">
        <title>The Gossypium anomalum genome as a resource for cotton improvement and evolutionary analysis of hybrid incompatibility.</title>
        <authorList>
            <person name="Grover C.E."/>
            <person name="Yuan D."/>
            <person name="Arick M.A."/>
            <person name="Miller E.R."/>
            <person name="Hu G."/>
            <person name="Peterson D.G."/>
            <person name="Wendel J.F."/>
            <person name="Udall J.A."/>
        </authorList>
    </citation>
    <scope>NUCLEOTIDE SEQUENCE [LARGE SCALE GENOMIC DNA]</scope>
    <source>
        <strain evidence="2">JFW-Udall</strain>
        <tissue evidence="2">Leaf</tissue>
    </source>
</reference>
<comment type="caution">
    <text evidence="2">The sequence shown here is derived from an EMBL/GenBank/DDBJ whole genome shotgun (WGS) entry which is preliminary data.</text>
</comment>
<dbReference type="EMBL" id="JAHUZN010000003">
    <property type="protein sequence ID" value="KAG8498750.1"/>
    <property type="molecule type" value="Genomic_DNA"/>
</dbReference>
<accession>A0A8J5ZBN0</accession>
<gene>
    <name evidence="2" type="ORF">CXB51_005168</name>
</gene>
<organism evidence="2 3">
    <name type="scientific">Gossypium anomalum</name>
    <dbReference type="NCBI Taxonomy" id="47600"/>
    <lineage>
        <taxon>Eukaryota</taxon>
        <taxon>Viridiplantae</taxon>
        <taxon>Streptophyta</taxon>
        <taxon>Embryophyta</taxon>
        <taxon>Tracheophyta</taxon>
        <taxon>Spermatophyta</taxon>
        <taxon>Magnoliopsida</taxon>
        <taxon>eudicotyledons</taxon>
        <taxon>Gunneridae</taxon>
        <taxon>Pentapetalae</taxon>
        <taxon>rosids</taxon>
        <taxon>malvids</taxon>
        <taxon>Malvales</taxon>
        <taxon>Malvaceae</taxon>
        <taxon>Malvoideae</taxon>
        <taxon>Gossypium</taxon>
    </lineage>
</organism>
<dbReference type="Gene3D" id="1.10.472.10">
    <property type="entry name" value="Cyclin-like"/>
    <property type="match status" value="2"/>
</dbReference>
<dbReference type="AlphaFoldDB" id="A0A8J5ZBN0"/>
<dbReference type="Proteomes" id="UP000701853">
    <property type="component" value="Chromosome 3"/>
</dbReference>
<name>A0A8J5ZBN0_9ROSI</name>
<feature type="domain" description="Cyclin C-terminal" evidence="1">
    <location>
        <begin position="55"/>
        <end position="111"/>
    </location>
</feature>
<dbReference type="OrthoDB" id="5590282at2759"/>
<proteinExistence type="predicted"/>
<evidence type="ECO:0000259" key="1">
    <source>
        <dbReference type="Pfam" id="PF02984"/>
    </source>
</evidence>
<dbReference type="InterPro" id="IPR036915">
    <property type="entry name" value="Cyclin-like_sf"/>
</dbReference>
<protein>
    <recommendedName>
        <fullName evidence="1">Cyclin C-terminal domain-containing protein</fullName>
    </recommendedName>
</protein>
<sequence length="129" mass="14815">MYNKGVSAGNNIPWILVVYDKGIVTLERNNTCSRNEVVAMEWLVMEVLNFQCFLPTIYNFLWFCLKAAKDDAKVEQRAKYLAVLALSDYDQLRYWPSTVAANKMALTTKSLRFYEHLLGRSGGRDIHTA</sequence>
<dbReference type="Pfam" id="PF02984">
    <property type="entry name" value="Cyclin_C"/>
    <property type="match status" value="1"/>
</dbReference>
<dbReference type="InterPro" id="IPR004367">
    <property type="entry name" value="Cyclin_C-dom"/>
</dbReference>